<keyword evidence="2" id="KW-1185">Reference proteome</keyword>
<protein>
    <recommendedName>
        <fullName evidence="3">Phosphodiesterase</fullName>
    </recommendedName>
</protein>
<organism evidence="1 2">
    <name type="scientific">Gordonia iterans</name>
    <dbReference type="NCBI Taxonomy" id="1004901"/>
    <lineage>
        <taxon>Bacteria</taxon>
        <taxon>Bacillati</taxon>
        <taxon>Actinomycetota</taxon>
        <taxon>Actinomycetes</taxon>
        <taxon>Mycobacteriales</taxon>
        <taxon>Gordoniaceae</taxon>
        <taxon>Gordonia</taxon>
    </lineage>
</organism>
<dbReference type="RefSeq" id="WP_105941879.1">
    <property type="nucleotide sequence ID" value="NZ_CP027433.1"/>
</dbReference>
<proteinExistence type="predicted"/>
<gene>
    <name evidence="1" type="ORF">C6V83_07535</name>
</gene>
<evidence type="ECO:0000313" key="1">
    <source>
        <dbReference type="EMBL" id="AVM00148.1"/>
    </source>
</evidence>
<dbReference type="EMBL" id="CP027433">
    <property type="protein sequence ID" value="AVM00148.1"/>
    <property type="molecule type" value="Genomic_DNA"/>
</dbReference>
<dbReference type="KEGG" id="git:C6V83_07535"/>
<dbReference type="Proteomes" id="UP000239814">
    <property type="component" value="Chromosome"/>
</dbReference>
<evidence type="ECO:0008006" key="3">
    <source>
        <dbReference type="Google" id="ProtNLM"/>
    </source>
</evidence>
<accession>A0A2S0KEM5</accession>
<sequence length="222" mass="23368">MNPARSLLTGAVRAAARLRRARTFHPAGAMCVGFATLGDEDLPLRSGAVTLRISKGLGTPGGLPDIVGVAVRLQTSSPGGSADGDWDVLLAGRMPGLGPLPVPAPARTWHDVPLSSISRFRYDGEDWRIDGRLLVPRLSGGLSVPRLRGRLLRANGVLALGARGRSGSTRPLGIVNFTAEAAGSDLRFDPVRAVPDGVRPVPDWLARLRADAYRASRDACTG</sequence>
<reference evidence="1 2" key="1">
    <citation type="submission" date="2018-03" db="EMBL/GenBank/DDBJ databases">
        <title>Characteristics and genome of n-alkane degrading marine bacteria Gordonia iterans isolated from crude oil contaminated in Tae-an, South Korea.</title>
        <authorList>
            <person name="Lee S.-S."/>
            <person name="Kim H."/>
        </authorList>
    </citation>
    <scope>NUCLEOTIDE SEQUENCE [LARGE SCALE GENOMIC DNA]</scope>
    <source>
        <strain evidence="1 2">Co17</strain>
    </source>
</reference>
<dbReference type="OrthoDB" id="3368165at2"/>
<dbReference type="AlphaFoldDB" id="A0A2S0KEM5"/>
<evidence type="ECO:0000313" key="2">
    <source>
        <dbReference type="Proteomes" id="UP000239814"/>
    </source>
</evidence>
<name>A0A2S0KEM5_9ACTN</name>